<evidence type="ECO:0008006" key="4">
    <source>
        <dbReference type="Google" id="ProtNLM"/>
    </source>
</evidence>
<dbReference type="EMBL" id="BAAAGX010000002">
    <property type="protein sequence ID" value="GAA0220602.1"/>
    <property type="molecule type" value="Genomic_DNA"/>
</dbReference>
<feature type="transmembrane region" description="Helical" evidence="1">
    <location>
        <begin position="12"/>
        <end position="33"/>
    </location>
</feature>
<protein>
    <recommendedName>
        <fullName evidence="4">Secreted protein</fullName>
    </recommendedName>
</protein>
<sequence>MSVRTAKRVARVLELVGAMLAVAGAVVITSAVVRGEGSPAVAGLGALAGAATTVGIARVMRANLPR</sequence>
<keyword evidence="1" id="KW-0472">Membrane</keyword>
<gene>
    <name evidence="2" type="ORF">GCM10009539_02310</name>
</gene>
<proteinExistence type="predicted"/>
<dbReference type="Proteomes" id="UP001500967">
    <property type="component" value="Unassembled WGS sequence"/>
</dbReference>
<reference evidence="2 3" key="1">
    <citation type="journal article" date="2019" name="Int. J. Syst. Evol. Microbiol.">
        <title>The Global Catalogue of Microorganisms (GCM) 10K type strain sequencing project: providing services to taxonomists for standard genome sequencing and annotation.</title>
        <authorList>
            <consortium name="The Broad Institute Genomics Platform"/>
            <consortium name="The Broad Institute Genome Sequencing Center for Infectious Disease"/>
            <person name="Wu L."/>
            <person name="Ma J."/>
        </authorList>
    </citation>
    <scope>NUCLEOTIDE SEQUENCE [LARGE SCALE GENOMIC DNA]</scope>
    <source>
        <strain evidence="2 3">JCM 10425</strain>
    </source>
</reference>
<feature type="transmembrane region" description="Helical" evidence="1">
    <location>
        <begin position="39"/>
        <end position="60"/>
    </location>
</feature>
<evidence type="ECO:0000313" key="2">
    <source>
        <dbReference type="EMBL" id="GAA0220602.1"/>
    </source>
</evidence>
<name>A0ABN0TFQ6_9ACTN</name>
<evidence type="ECO:0000313" key="3">
    <source>
        <dbReference type="Proteomes" id="UP001500967"/>
    </source>
</evidence>
<comment type="caution">
    <text evidence="2">The sequence shown here is derived from an EMBL/GenBank/DDBJ whole genome shotgun (WGS) entry which is preliminary data.</text>
</comment>
<evidence type="ECO:0000256" key="1">
    <source>
        <dbReference type="SAM" id="Phobius"/>
    </source>
</evidence>
<accession>A0ABN0TFQ6</accession>
<keyword evidence="3" id="KW-1185">Reference proteome</keyword>
<keyword evidence="1" id="KW-0812">Transmembrane</keyword>
<keyword evidence="1" id="KW-1133">Transmembrane helix</keyword>
<organism evidence="2 3">
    <name type="scientific">Cryptosporangium japonicum</name>
    <dbReference type="NCBI Taxonomy" id="80872"/>
    <lineage>
        <taxon>Bacteria</taxon>
        <taxon>Bacillati</taxon>
        <taxon>Actinomycetota</taxon>
        <taxon>Actinomycetes</taxon>
        <taxon>Cryptosporangiales</taxon>
        <taxon>Cryptosporangiaceae</taxon>
        <taxon>Cryptosporangium</taxon>
    </lineage>
</organism>